<feature type="non-terminal residue" evidence="5">
    <location>
        <position position="1"/>
    </location>
</feature>
<keyword evidence="4" id="KW-0472">Membrane</keyword>
<dbReference type="PANTHER" id="PTHR46141">
    <property type="entry name" value="SODIUM LEAK CHANNEL NON-SELECTIVE PROTEIN"/>
    <property type="match status" value="1"/>
</dbReference>
<evidence type="ECO:0000313" key="5">
    <source>
        <dbReference type="EMBL" id="MEQ2316999.1"/>
    </source>
</evidence>
<dbReference type="InterPro" id="IPR027359">
    <property type="entry name" value="Volt_channel_dom_sf"/>
</dbReference>
<proteinExistence type="predicted"/>
<dbReference type="Gene3D" id="1.20.120.350">
    <property type="entry name" value="Voltage-gated potassium channels. Chain C"/>
    <property type="match status" value="1"/>
</dbReference>
<evidence type="ECO:0000256" key="2">
    <source>
        <dbReference type="ARBA" id="ARBA00022692"/>
    </source>
</evidence>
<evidence type="ECO:0000256" key="4">
    <source>
        <dbReference type="ARBA" id="ARBA00023136"/>
    </source>
</evidence>
<dbReference type="Proteomes" id="UP001469553">
    <property type="component" value="Unassembled WGS sequence"/>
</dbReference>
<reference evidence="5 6" key="1">
    <citation type="submission" date="2021-06" db="EMBL/GenBank/DDBJ databases">
        <authorList>
            <person name="Palmer J.M."/>
        </authorList>
    </citation>
    <scope>NUCLEOTIDE SEQUENCE [LARGE SCALE GENOMIC DNA]</scope>
    <source>
        <strain evidence="5 6">AS_MEX2019</strain>
        <tissue evidence="5">Muscle</tissue>
    </source>
</reference>
<comment type="caution">
    <text evidence="5">The sequence shown here is derived from an EMBL/GenBank/DDBJ whole genome shotgun (WGS) entry which is preliminary data.</text>
</comment>
<evidence type="ECO:0000256" key="3">
    <source>
        <dbReference type="ARBA" id="ARBA00022989"/>
    </source>
</evidence>
<keyword evidence="6" id="KW-1185">Reference proteome</keyword>
<name>A0ABV1AFR9_9TELE</name>
<organism evidence="5 6">
    <name type="scientific">Ameca splendens</name>
    <dbReference type="NCBI Taxonomy" id="208324"/>
    <lineage>
        <taxon>Eukaryota</taxon>
        <taxon>Metazoa</taxon>
        <taxon>Chordata</taxon>
        <taxon>Craniata</taxon>
        <taxon>Vertebrata</taxon>
        <taxon>Euteleostomi</taxon>
        <taxon>Actinopterygii</taxon>
        <taxon>Neopterygii</taxon>
        <taxon>Teleostei</taxon>
        <taxon>Neoteleostei</taxon>
        <taxon>Acanthomorphata</taxon>
        <taxon>Ovalentaria</taxon>
        <taxon>Atherinomorphae</taxon>
        <taxon>Cyprinodontiformes</taxon>
        <taxon>Goodeidae</taxon>
        <taxon>Ameca</taxon>
    </lineage>
</organism>
<comment type="subcellular location">
    <subcellularLocation>
        <location evidence="1">Membrane</location>
        <topology evidence="1">Multi-pass membrane protein</topology>
    </subcellularLocation>
</comment>
<keyword evidence="3" id="KW-1133">Transmembrane helix</keyword>
<sequence>VAFTVLFDLEALLKIWCLGFTGYISSSLHKFESLLVVGTTLHIYPDLYHSQFTYFQFIVG</sequence>
<evidence type="ECO:0000313" key="6">
    <source>
        <dbReference type="Proteomes" id="UP001469553"/>
    </source>
</evidence>
<dbReference type="InterPro" id="IPR028823">
    <property type="entry name" value="NALCN"/>
</dbReference>
<gene>
    <name evidence="5" type="ORF">AMECASPLE_038295</name>
</gene>
<protein>
    <submittedName>
        <fullName evidence="5">Uncharacterized protein</fullName>
    </submittedName>
</protein>
<dbReference type="PANTHER" id="PTHR46141:SF1">
    <property type="entry name" value="SODIUM LEAK CHANNEL NALCN"/>
    <property type="match status" value="1"/>
</dbReference>
<keyword evidence="2" id="KW-0812">Transmembrane</keyword>
<evidence type="ECO:0000256" key="1">
    <source>
        <dbReference type="ARBA" id="ARBA00004141"/>
    </source>
</evidence>
<accession>A0ABV1AFR9</accession>
<dbReference type="EMBL" id="JAHRIP010091612">
    <property type="protein sequence ID" value="MEQ2316999.1"/>
    <property type="molecule type" value="Genomic_DNA"/>
</dbReference>